<dbReference type="AlphaFoldDB" id="A0A4C1U4L1"/>
<feature type="region of interest" description="Disordered" evidence="1">
    <location>
        <begin position="1"/>
        <end position="22"/>
    </location>
</feature>
<organism evidence="2 3">
    <name type="scientific">Eumeta variegata</name>
    <name type="common">Bagworm moth</name>
    <name type="synonym">Eumeta japonica</name>
    <dbReference type="NCBI Taxonomy" id="151549"/>
    <lineage>
        <taxon>Eukaryota</taxon>
        <taxon>Metazoa</taxon>
        <taxon>Ecdysozoa</taxon>
        <taxon>Arthropoda</taxon>
        <taxon>Hexapoda</taxon>
        <taxon>Insecta</taxon>
        <taxon>Pterygota</taxon>
        <taxon>Neoptera</taxon>
        <taxon>Endopterygota</taxon>
        <taxon>Lepidoptera</taxon>
        <taxon>Glossata</taxon>
        <taxon>Ditrysia</taxon>
        <taxon>Tineoidea</taxon>
        <taxon>Psychidae</taxon>
        <taxon>Oiketicinae</taxon>
        <taxon>Eumeta</taxon>
    </lineage>
</organism>
<name>A0A4C1U4L1_EUMVA</name>
<evidence type="ECO:0000313" key="2">
    <source>
        <dbReference type="EMBL" id="GBP21323.1"/>
    </source>
</evidence>
<keyword evidence="3" id="KW-1185">Reference proteome</keyword>
<proteinExistence type="predicted"/>
<protein>
    <submittedName>
        <fullName evidence="2">Uncharacterized protein</fullName>
    </submittedName>
</protein>
<accession>A0A4C1U4L1</accession>
<dbReference type="Proteomes" id="UP000299102">
    <property type="component" value="Unassembled WGS sequence"/>
</dbReference>
<evidence type="ECO:0000256" key="1">
    <source>
        <dbReference type="SAM" id="MobiDB-lite"/>
    </source>
</evidence>
<evidence type="ECO:0000313" key="3">
    <source>
        <dbReference type="Proteomes" id="UP000299102"/>
    </source>
</evidence>
<comment type="caution">
    <text evidence="2">The sequence shown here is derived from an EMBL/GenBank/DDBJ whole genome shotgun (WGS) entry which is preliminary data.</text>
</comment>
<gene>
    <name evidence="2" type="ORF">EVAR_11719_1</name>
</gene>
<reference evidence="2 3" key="1">
    <citation type="journal article" date="2019" name="Commun. Biol.">
        <title>The bagworm genome reveals a unique fibroin gene that provides high tensile strength.</title>
        <authorList>
            <person name="Kono N."/>
            <person name="Nakamura H."/>
            <person name="Ohtoshi R."/>
            <person name="Tomita M."/>
            <person name="Numata K."/>
            <person name="Arakawa K."/>
        </authorList>
    </citation>
    <scope>NUCLEOTIDE SEQUENCE [LARGE SCALE GENOMIC DNA]</scope>
</reference>
<dbReference type="EMBL" id="BGZK01000127">
    <property type="protein sequence ID" value="GBP21323.1"/>
    <property type="molecule type" value="Genomic_DNA"/>
</dbReference>
<sequence>MPTAEWRAPSSPREPAPAPRRGATVSNRVLCVISSSASDSADRFAISRFNQDRAAVARTSCEIPTAAAPENVADIFQVPAAAGSSDAPLTKVCFSVTDSSEGISRVPFDRE</sequence>